<name>V4JSQ0_EUTSA</name>
<organism evidence="2 3">
    <name type="scientific">Eutrema salsugineum</name>
    <name type="common">Saltwater cress</name>
    <name type="synonym">Sisymbrium salsugineum</name>
    <dbReference type="NCBI Taxonomy" id="72664"/>
    <lineage>
        <taxon>Eukaryota</taxon>
        <taxon>Viridiplantae</taxon>
        <taxon>Streptophyta</taxon>
        <taxon>Embryophyta</taxon>
        <taxon>Tracheophyta</taxon>
        <taxon>Spermatophyta</taxon>
        <taxon>Magnoliopsida</taxon>
        <taxon>eudicotyledons</taxon>
        <taxon>Gunneridae</taxon>
        <taxon>Pentapetalae</taxon>
        <taxon>rosids</taxon>
        <taxon>malvids</taxon>
        <taxon>Brassicales</taxon>
        <taxon>Brassicaceae</taxon>
        <taxon>Eutremeae</taxon>
        <taxon>Eutrema</taxon>
    </lineage>
</organism>
<evidence type="ECO:0000256" key="1">
    <source>
        <dbReference type="SAM" id="MobiDB-lite"/>
    </source>
</evidence>
<evidence type="ECO:0000313" key="3">
    <source>
        <dbReference type="Proteomes" id="UP000030689"/>
    </source>
</evidence>
<feature type="compositionally biased region" description="Basic residues" evidence="1">
    <location>
        <begin position="21"/>
        <end position="32"/>
    </location>
</feature>
<dbReference type="KEGG" id="eus:EUTSA_v10019587mg"/>
<dbReference type="Gramene" id="ESQ28335">
    <property type="protein sequence ID" value="ESQ28335"/>
    <property type="gene ID" value="EUTSA_v10019587mg"/>
</dbReference>
<evidence type="ECO:0000313" key="2">
    <source>
        <dbReference type="EMBL" id="ESQ28335.1"/>
    </source>
</evidence>
<dbReference type="AlphaFoldDB" id="V4JSQ0"/>
<reference evidence="2 3" key="1">
    <citation type="journal article" date="2013" name="Front. Plant Sci.">
        <title>The Reference Genome of the Halophytic Plant Eutrema salsugineum.</title>
        <authorList>
            <person name="Yang R."/>
            <person name="Jarvis D.E."/>
            <person name="Chen H."/>
            <person name="Beilstein M.A."/>
            <person name="Grimwood J."/>
            <person name="Jenkins J."/>
            <person name="Shu S."/>
            <person name="Prochnik S."/>
            <person name="Xin M."/>
            <person name="Ma C."/>
            <person name="Schmutz J."/>
            <person name="Wing R.A."/>
            <person name="Mitchell-Olds T."/>
            <person name="Schumaker K.S."/>
            <person name="Wang X."/>
        </authorList>
    </citation>
    <scope>NUCLEOTIDE SEQUENCE [LARGE SCALE GENOMIC DNA]</scope>
</reference>
<feature type="region of interest" description="Disordered" evidence="1">
    <location>
        <begin position="21"/>
        <end position="45"/>
    </location>
</feature>
<sequence>QRILSESIHRSYIDRHKTKSFKRTVPKTRRTSPSKTTLFMDPSAFTHGNGNIGTGDISEVDSFVSPLVPVPKVTKGVTEGASIDASCEPHV</sequence>
<gene>
    <name evidence="2" type="ORF">EUTSA_v10019587mg</name>
</gene>
<protein>
    <submittedName>
        <fullName evidence="2">Uncharacterized protein</fullName>
    </submittedName>
</protein>
<keyword evidence="3" id="KW-1185">Reference proteome</keyword>
<dbReference type="EMBL" id="KI517953">
    <property type="protein sequence ID" value="ESQ28335.1"/>
    <property type="molecule type" value="Genomic_DNA"/>
</dbReference>
<dbReference type="Proteomes" id="UP000030689">
    <property type="component" value="Unassembled WGS sequence"/>
</dbReference>
<accession>V4JSQ0</accession>
<feature type="non-terminal residue" evidence="2">
    <location>
        <position position="1"/>
    </location>
</feature>
<proteinExistence type="predicted"/>